<sequence>MKHGEAGWSGLSVARHRNILQQSDLADEGTLPCASVGFFTIPQAQCFRIAAEIIVRAKLIADALAPVQQGCAAANRKCQIKTNIS</sequence>
<dbReference type="EMBL" id="CP035913">
    <property type="protein sequence ID" value="QBE62356.1"/>
    <property type="molecule type" value="Genomic_DNA"/>
</dbReference>
<protein>
    <submittedName>
        <fullName evidence="1">Uncharacterized protein</fullName>
    </submittedName>
</protein>
<organism evidence="1 2">
    <name type="scientific">Pseudoduganella lutea</name>
    <dbReference type="NCBI Taxonomy" id="321985"/>
    <lineage>
        <taxon>Bacteria</taxon>
        <taxon>Pseudomonadati</taxon>
        <taxon>Pseudomonadota</taxon>
        <taxon>Betaproteobacteria</taxon>
        <taxon>Burkholderiales</taxon>
        <taxon>Oxalobacteraceae</taxon>
        <taxon>Telluria group</taxon>
        <taxon>Pseudoduganella</taxon>
    </lineage>
</organism>
<keyword evidence="2" id="KW-1185">Reference proteome</keyword>
<name>A0A4P6KU71_9BURK</name>
<dbReference type="AlphaFoldDB" id="A0A4P6KU71"/>
<accession>A0A4P6KU71</accession>
<gene>
    <name evidence="1" type="ORF">EWM63_04635</name>
</gene>
<dbReference type="Proteomes" id="UP000290637">
    <property type="component" value="Chromosome"/>
</dbReference>
<dbReference type="KEGG" id="plue:EWM63_04635"/>
<reference evidence="1 2" key="1">
    <citation type="submission" date="2019-02" db="EMBL/GenBank/DDBJ databases">
        <title>Draft Genome Sequences of Six Type Strains of the Genus Massilia.</title>
        <authorList>
            <person name="Miess H."/>
            <person name="Frediansyhah A."/>
            <person name="Gross H."/>
        </authorList>
    </citation>
    <scope>NUCLEOTIDE SEQUENCE [LARGE SCALE GENOMIC DNA]</scope>
    <source>
        <strain evidence="1 2">DSM 17473</strain>
    </source>
</reference>
<dbReference type="RefSeq" id="WP_130185491.1">
    <property type="nucleotide sequence ID" value="NZ_CP035913.1"/>
</dbReference>
<evidence type="ECO:0000313" key="2">
    <source>
        <dbReference type="Proteomes" id="UP000290637"/>
    </source>
</evidence>
<proteinExistence type="predicted"/>
<evidence type="ECO:0000313" key="1">
    <source>
        <dbReference type="EMBL" id="QBE62356.1"/>
    </source>
</evidence>